<dbReference type="Proteomes" id="UP000814033">
    <property type="component" value="Unassembled WGS sequence"/>
</dbReference>
<name>A0ACB8RWR4_9AGAM</name>
<organism evidence="1 2">
    <name type="scientific">Auriscalpium vulgare</name>
    <dbReference type="NCBI Taxonomy" id="40419"/>
    <lineage>
        <taxon>Eukaryota</taxon>
        <taxon>Fungi</taxon>
        <taxon>Dikarya</taxon>
        <taxon>Basidiomycota</taxon>
        <taxon>Agaricomycotina</taxon>
        <taxon>Agaricomycetes</taxon>
        <taxon>Russulales</taxon>
        <taxon>Auriscalpiaceae</taxon>
        <taxon>Auriscalpium</taxon>
    </lineage>
</organism>
<reference evidence="1" key="1">
    <citation type="submission" date="2021-02" db="EMBL/GenBank/DDBJ databases">
        <authorList>
            <consortium name="DOE Joint Genome Institute"/>
            <person name="Ahrendt S."/>
            <person name="Looney B.P."/>
            <person name="Miyauchi S."/>
            <person name="Morin E."/>
            <person name="Drula E."/>
            <person name="Courty P.E."/>
            <person name="Chicoki N."/>
            <person name="Fauchery L."/>
            <person name="Kohler A."/>
            <person name="Kuo A."/>
            <person name="Labutti K."/>
            <person name="Pangilinan J."/>
            <person name="Lipzen A."/>
            <person name="Riley R."/>
            <person name="Andreopoulos W."/>
            <person name="He G."/>
            <person name="Johnson J."/>
            <person name="Barry K.W."/>
            <person name="Grigoriev I.V."/>
            <person name="Nagy L."/>
            <person name="Hibbett D."/>
            <person name="Henrissat B."/>
            <person name="Matheny P.B."/>
            <person name="Labbe J."/>
            <person name="Martin F."/>
        </authorList>
    </citation>
    <scope>NUCLEOTIDE SEQUENCE</scope>
    <source>
        <strain evidence="1">FP105234-sp</strain>
    </source>
</reference>
<gene>
    <name evidence="1" type="ORF">FA95DRAFT_1605043</name>
</gene>
<dbReference type="EMBL" id="MU275883">
    <property type="protein sequence ID" value="KAI0048664.1"/>
    <property type="molecule type" value="Genomic_DNA"/>
</dbReference>
<evidence type="ECO:0000313" key="1">
    <source>
        <dbReference type="EMBL" id="KAI0048664.1"/>
    </source>
</evidence>
<evidence type="ECO:0000313" key="2">
    <source>
        <dbReference type="Proteomes" id="UP000814033"/>
    </source>
</evidence>
<keyword evidence="2" id="KW-1185">Reference proteome</keyword>
<reference evidence="1" key="2">
    <citation type="journal article" date="2022" name="New Phytol.">
        <title>Evolutionary transition to the ectomycorrhizal habit in the genomes of a hyperdiverse lineage of mushroom-forming fungi.</title>
        <authorList>
            <person name="Looney B."/>
            <person name="Miyauchi S."/>
            <person name="Morin E."/>
            <person name="Drula E."/>
            <person name="Courty P.E."/>
            <person name="Kohler A."/>
            <person name="Kuo A."/>
            <person name="LaButti K."/>
            <person name="Pangilinan J."/>
            <person name="Lipzen A."/>
            <person name="Riley R."/>
            <person name="Andreopoulos W."/>
            <person name="He G."/>
            <person name="Johnson J."/>
            <person name="Nolan M."/>
            <person name="Tritt A."/>
            <person name="Barry K.W."/>
            <person name="Grigoriev I.V."/>
            <person name="Nagy L.G."/>
            <person name="Hibbett D."/>
            <person name="Henrissat B."/>
            <person name="Matheny P.B."/>
            <person name="Labbe J."/>
            <person name="Martin F.M."/>
        </authorList>
    </citation>
    <scope>NUCLEOTIDE SEQUENCE</scope>
    <source>
        <strain evidence="1">FP105234-sp</strain>
    </source>
</reference>
<protein>
    <submittedName>
        <fullName evidence="1">Uncharacterized protein</fullName>
    </submittedName>
</protein>
<sequence>MFNFRVLAFIAVLAQYVLFVQGLPVQSRQIGDLQCNIDRLKIVTTLEGAKITVDGLAASLSKSADASNIKAVANNIAGAQGGIGVIGKALLTGQAAPASARTQVQDNLTQAIKTLANIKSSDAGIASRLKLAAQQLNNSAADGDGVVSNCK</sequence>
<accession>A0ACB8RWR4</accession>
<comment type="caution">
    <text evidence="1">The sequence shown here is derived from an EMBL/GenBank/DDBJ whole genome shotgun (WGS) entry which is preliminary data.</text>
</comment>
<proteinExistence type="predicted"/>